<feature type="compositionally biased region" description="Acidic residues" evidence="2">
    <location>
        <begin position="565"/>
        <end position="575"/>
    </location>
</feature>
<reference evidence="3 4" key="1">
    <citation type="submission" date="2019-02" db="EMBL/GenBank/DDBJ databases">
        <title>Genome sequencing of the rare red list fungi Phlebia centrifuga.</title>
        <authorList>
            <person name="Buettner E."/>
            <person name="Kellner H."/>
        </authorList>
    </citation>
    <scope>NUCLEOTIDE SEQUENCE [LARGE SCALE GENOMIC DNA]</scope>
    <source>
        <strain evidence="3 4">DSM 108282</strain>
    </source>
</reference>
<dbReference type="InterPro" id="IPR036703">
    <property type="entry name" value="MOB_kinase_act_sf"/>
</dbReference>
<dbReference type="Gene3D" id="1.20.140.30">
    <property type="entry name" value="MOB kinase activator"/>
    <property type="match status" value="1"/>
</dbReference>
<keyword evidence="1" id="KW-0479">Metal-binding</keyword>
<feature type="compositionally biased region" description="Low complexity" evidence="2">
    <location>
        <begin position="461"/>
        <end position="471"/>
    </location>
</feature>
<evidence type="ECO:0000313" key="4">
    <source>
        <dbReference type="Proteomes" id="UP000309038"/>
    </source>
</evidence>
<dbReference type="EMBL" id="SGPJ01000027">
    <property type="protein sequence ID" value="THH01288.1"/>
    <property type="molecule type" value="Genomic_DNA"/>
</dbReference>
<feature type="binding site" evidence="1">
    <location>
        <position position="222"/>
    </location>
    <ligand>
        <name>Zn(2+)</name>
        <dbReference type="ChEBI" id="CHEBI:29105"/>
    </ligand>
</feature>
<keyword evidence="4" id="KW-1185">Reference proteome</keyword>
<evidence type="ECO:0000313" key="3">
    <source>
        <dbReference type="EMBL" id="THH01288.1"/>
    </source>
</evidence>
<feature type="compositionally biased region" description="Pro residues" evidence="2">
    <location>
        <begin position="529"/>
        <end position="538"/>
    </location>
</feature>
<dbReference type="Pfam" id="PF03637">
    <property type="entry name" value="Mob1_phocein"/>
    <property type="match status" value="1"/>
</dbReference>
<feature type="binding site" evidence="1">
    <location>
        <position position="217"/>
    </location>
    <ligand>
        <name>Zn(2+)</name>
        <dbReference type="ChEBI" id="CHEBI:29105"/>
    </ligand>
</feature>
<keyword evidence="1" id="KW-0862">Zinc</keyword>
<dbReference type="SUPFAM" id="SSF101152">
    <property type="entry name" value="Mob1/phocein"/>
    <property type="match status" value="1"/>
</dbReference>
<evidence type="ECO:0000256" key="2">
    <source>
        <dbReference type="SAM" id="MobiDB-lite"/>
    </source>
</evidence>
<dbReference type="AlphaFoldDB" id="A0A4S4KTD4"/>
<feature type="binding site" evidence="1">
    <location>
        <position position="296"/>
    </location>
    <ligand>
        <name>Zn(2+)</name>
        <dbReference type="ChEBI" id="CHEBI:29105"/>
    </ligand>
</feature>
<feature type="compositionally biased region" description="Acidic residues" evidence="2">
    <location>
        <begin position="700"/>
        <end position="712"/>
    </location>
</feature>
<feature type="compositionally biased region" description="Acidic residues" evidence="2">
    <location>
        <begin position="658"/>
        <end position="670"/>
    </location>
</feature>
<feature type="region of interest" description="Disordered" evidence="2">
    <location>
        <begin position="339"/>
        <end position="414"/>
    </location>
</feature>
<accession>A0A4S4KTD4</accession>
<gene>
    <name evidence="3" type="ORF">EW026_g1380</name>
</gene>
<feature type="region of interest" description="Disordered" evidence="2">
    <location>
        <begin position="589"/>
        <end position="730"/>
    </location>
</feature>
<comment type="caution">
    <text evidence="3">The sequence shown here is derived from an EMBL/GenBank/DDBJ whole genome shotgun (WGS) entry which is preliminary data.</text>
</comment>
<protein>
    <recommendedName>
        <fullName evidence="5">Mob1/phocein</fullName>
    </recommendedName>
</protein>
<evidence type="ECO:0008006" key="5">
    <source>
        <dbReference type="Google" id="ProtNLM"/>
    </source>
</evidence>
<dbReference type="SMART" id="SM01388">
    <property type="entry name" value="Mob1_phocein"/>
    <property type="match status" value="1"/>
</dbReference>
<feature type="binding site" evidence="1">
    <location>
        <position position="301"/>
    </location>
    <ligand>
        <name>Zn(2+)</name>
        <dbReference type="ChEBI" id="CHEBI:29105"/>
    </ligand>
</feature>
<feature type="compositionally biased region" description="Low complexity" evidence="2">
    <location>
        <begin position="385"/>
        <end position="402"/>
    </location>
</feature>
<feature type="region of interest" description="Disordered" evidence="2">
    <location>
        <begin position="461"/>
        <end position="575"/>
    </location>
</feature>
<dbReference type="InterPro" id="IPR005301">
    <property type="entry name" value="MOB_kinase_act_fam"/>
</dbReference>
<feature type="compositionally biased region" description="Acidic residues" evidence="2">
    <location>
        <begin position="589"/>
        <end position="609"/>
    </location>
</feature>
<feature type="compositionally biased region" description="Low complexity" evidence="2">
    <location>
        <begin position="678"/>
        <end position="689"/>
    </location>
</feature>
<dbReference type="Proteomes" id="UP000309038">
    <property type="component" value="Unassembled WGS sequence"/>
</dbReference>
<proteinExistence type="predicted"/>
<dbReference type="PANTHER" id="PTHR22599">
    <property type="entry name" value="MPS ONE BINDER KINASE ACTIVATOR-LIKE MOB"/>
    <property type="match status" value="1"/>
</dbReference>
<name>A0A4S4KTD4_9APHY</name>
<organism evidence="3 4">
    <name type="scientific">Hermanssonia centrifuga</name>
    <dbReference type="NCBI Taxonomy" id="98765"/>
    <lineage>
        <taxon>Eukaryota</taxon>
        <taxon>Fungi</taxon>
        <taxon>Dikarya</taxon>
        <taxon>Basidiomycota</taxon>
        <taxon>Agaricomycotina</taxon>
        <taxon>Agaricomycetes</taxon>
        <taxon>Polyporales</taxon>
        <taxon>Meruliaceae</taxon>
        <taxon>Hermanssonia</taxon>
    </lineage>
</organism>
<sequence>MEQDSLDNLGPILSLAPKLKALHIHRPVGMVIGGKGPVVTQEQALRIVKHCTWDLEQIGFNTRDIGEINSLIVSDVAVSAVLELGLQPPATVLNVVNRSDAMAVIQRPLKGARISTFYPVKSLPPLASLDSAFQLQEYISLLIRLDVHDVEAIVSVPGKFGTKEREGSDDMRGQERDVEKDLKSDVAVDEACWIYEQLRRLAQDLSHPLITTLQQECTRQTCPEMKAGEWLYLCVAHGNDGNMEQCCAIDYILHTLDSATALLNSPRAFPSRLSIPPTSNRHFSSLARRLGRIFAHAYFHHREAFEQAEAESSLYARFLTLTMKFDLVPAEFLFRPSPMSTMHDEHDERDEDPGRGASLQYDSARERDRRQWLNLNDSSSAMDIGLSSGRGLSPPGPAGAARNPSPRKGRNRTDTMVHSEAINVAEELAKDGGFSEADLDRAIAEERMLIVDQGIPEVTVTEPTSVEVYEPGSESQSPTEPPTESVAEAFNIEEHAEVDQQQEEQNPELIPTQREASPELSEEILDIAAPPPAEPSPPESDDEDSPVAEGPVSHTLDDTLAPEVETSEETAAEQTELIEEALQWDEELAETTEALAEEEQLAEETEPIVEEGKGSDGLGSEQEEPHALELEVAETETAGVEVIEQEPRDSPASSSDILEVDVEQAEESEEAVAKEPEAGAGTEESPGSEPSEEAHSSSETIEEDSQNAEETSEEKLSTDPVTQDPPPEES</sequence>
<evidence type="ECO:0000256" key="1">
    <source>
        <dbReference type="PIRSR" id="PIRSR605301-1"/>
    </source>
</evidence>